<accession>A0ABQ5HIY7</accession>
<evidence type="ECO:0000256" key="1">
    <source>
        <dbReference type="SAM" id="MobiDB-lite"/>
    </source>
</evidence>
<dbReference type="EMBL" id="BQNB010019676">
    <property type="protein sequence ID" value="GJT87872.1"/>
    <property type="molecule type" value="Genomic_DNA"/>
</dbReference>
<reference evidence="2" key="1">
    <citation type="journal article" date="2022" name="Int. J. Mol. Sci.">
        <title>Draft Genome of Tanacetum Coccineum: Genomic Comparison of Closely Related Tanacetum-Family Plants.</title>
        <authorList>
            <person name="Yamashiro T."/>
            <person name="Shiraishi A."/>
            <person name="Nakayama K."/>
            <person name="Satake H."/>
        </authorList>
    </citation>
    <scope>NUCLEOTIDE SEQUENCE</scope>
</reference>
<comment type="caution">
    <text evidence="2">The sequence shown here is derived from an EMBL/GenBank/DDBJ whole genome shotgun (WGS) entry which is preliminary data.</text>
</comment>
<gene>
    <name evidence="2" type="ORF">Tco_1069589</name>
</gene>
<reference evidence="2" key="2">
    <citation type="submission" date="2022-01" db="EMBL/GenBank/DDBJ databases">
        <authorList>
            <person name="Yamashiro T."/>
            <person name="Shiraishi A."/>
            <person name="Satake H."/>
            <person name="Nakayama K."/>
        </authorList>
    </citation>
    <scope>NUCLEOTIDE SEQUENCE</scope>
</reference>
<feature type="region of interest" description="Disordered" evidence="1">
    <location>
        <begin position="22"/>
        <end position="103"/>
    </location>
</feature>
<protein>
    <submittedName>
        <fullName evidence="2">Uncharacterized protein</fullName>
    </submittedName>
</protein>
<organism evidence="2 3">
    <name type="scientific">Tanacetum coccineum</name>
    <dbReference type="NCBI Taxonomy" id="301880"/>
    <lineage>
        <taxon>Eukaryota</taxon>
        <taxon>Viridiplantae</taxon>
        <taxon>Streptophyta</taxon>
        <taxon>Embryophyta</taxon>
        <taxon>Tracheophyta</taxon>
        <taxon>Spermatophyta</taxon>
        <taxon>Magnoliopsida</taxon>
        <taxon>eudicotyledons</taxon>
        <taxon>Gunneridae</taxon>
        <taxon>Pentapetalae</taxon>
        <taxon>asterids</taxon>
        <taxon>campanulids</taxon>
        <taxon>Asterales</taxon>
        <taxon>Asteraceae</taxon>
        <taxon>Asteroideae</taxon>
        <taxon>Anthemideae</taxon>
        <taxon>Anthemidinae</taxon>
        <taxon>Tanacetum</taxon>
    </lineage>
</organism>
<dbReference type="Proteomes" id="UP001151760">
    <property type="component" value="Unassembled WGS sequence"/>
</dbReference>
<evidence type="ECO:0000313" key="3">
    <source>
        <dbReference type="Proteomes" id="UP001151760"/>
    </source>
</evidence>
<feature type="compositionally biased region" description="Basic and acidic residues" evidence="1">
    <location>
        <begin position="82"/>
        <end position="101"/>
    </location>
</feature>
<proteinExistence type="predicted"/>
<feature type="compositionally biased region" description="Basic and acidic residues" evidence="1">
    <location>
        <begin position="32"/>
        <end position="75"/>
    </location>
</feature>
<evidence type="ECO:0000313" key="2">
    <source>
        <dbReference type="EMBL" id="GJT87872.1"/>
    </source>
</evidence>
<keyword evidence="3" id="KW-1185">Reference proteome</keyword>
<sequence>MGVKHAGIFMQLVHQRDGEINDAVNGDVSSQLHKDLNGKDDEDDGTLKQNDDIKRSTSVIHEPKVERRPFDEKLPESVVDSSEIHDPKPKETPIPNSRHDTPPNLRPFLAPALTRLAGLGRGAPLLEPAHRVVQSPASEYVYDKVISELCSTEQQVCIGMFKSEVVIFHTF</sequence>
<name>A0ABQ5HIY7_9ASTR</name>